<keyword evidence="11" id="KW-1185">Reference proteome</keyword>
<dbReference type="GO" id="GO:0006882">
    <property type="term" value="P:intracellular zinc ion homeostasis"/>
    <property type="evidence" value="ECO:0007669"/>
    <property type="project" value="TreeGrafter"/>
</dbReference>
<dbReference type="Pfam" id="PF01545">
    <property type="entry name" value="Cation_efflux"/>
    <property type="match status" value="1"/>
</dbReference>
<dbReference type="RefSeq" id="WP_013195003.1">
    <property type="nucleotide sequence ID" value="NC_014253.1"/>
</dbReference>
<proteinExistence type="inferred from homology"/>
<gene>
    <name evidence="10" type="ordered locus">Metev_1593</name>
</gene>
<name>D7EAS1_METEZ</name>
<keyword evidence="4 7" id="KW-0812">Transmembrane</keyword>
<evidence type="ECO:0000259" key="8">
    <source>
        <dbReference type="Pfam" id="PF01545"/>
    </source>
</evidence>
<dbReference type="SUPFAM" id="SSF160240">
    <property type="entry name" value="Cation efflux protein cytoplasmic domain-like"/>
    <property type="match status" value="1"/>
</dbReference>
<dbReference type="HOGENOM" id="CLU_013430_3_2_2"/>
<keyword evidence="3" id="KW-0813">Transport</keyword>
<evidence type="ECO:0000256" key="4">
    <source>
        <dbReference type="ARBA" id="ARBA00022692"/>
    </source>
</evidence>
<dbReference type="PANTHER" id="PTHR43840">
    <property type="entry name" value="MITOCHONDRIAL METAL TRANSPORTER 1-RELATED"/>
    <property type="match status" value="1"/>
</dbReference>
<reference evidence="10 11" key="1">
    <citation type="submission" date="2010-06" db="EMBL/GenBank/DDBJ databases">
        <title>Complete sequence chromosome of Methanohalobium evestigatum Z-7303.</title>
        <authorList>
            <consortium name="US DOE Joint Genome Institute"/>
            <person name="Lucas S."/>
            <person name="Copeland A."/>
            <person name="Lapidus A."/>
            <person name="Cheng J.-F."/>
            <person name="Bruce D."/>
            <person name="Goodwin L."/>
            <person name="Pitluck S."/>
            <person name="Saunders E."/>
            <person name="Detter J.C."/>
            <person name="Han C."/>
            <person name="Tapia R."/>
            <person name="Land M."/>
            <person name="Hauser L."/>
            <person name="Kyrpides N."/>
            <person name="Mikhailova N."/>
            <person name="Sieprawska-Lupa M."/>
            <person name="Whitman W.B."/>
            <person name="Anderson I."/>
            <person name="Woyke T."/>
        </authorList>
    </citation>
    <scope>NUCLEOTIDE SEQUENCE [LARGE SCALE GENOMIC DNA]</scope>
    <source>
        <strain evidence="11">ATCC BAA-1072 / DSM 3721 / NBRC 107634 / OCM 161 / Z-7303</strain>
    </source>
</reference>
<dbReference type="InterPro" id="IPR002524">
    <property type="entry name" value="Cation_efflux"/>
</dbReference>
<dbReference type="Proteomes" id="UP000000391">
    <property type="component" value="Chromosome"/>
</dbReference>
<dbReference type="GO" id="GO:0015093">
    <property type="term" value="F:ferrous iron transmembrane transporter activity"/>
    <property type="evidence" value="ECO:0007669"/>
    <property type="project" value="TreeGrafter"/>
</dbReference>
<feature type="transmembrane region" description="Helical" evidence="7">
    <location>
        <begin position="12"/>
        <end position="30"/>
    </location>
</feature>
<dbReference type="FunFam" id="1.20.1510.10:FF:000006">
    <property type="entry name" value="Divalent cation efflux transporter"/>
    <property type="match status" value="1"/>
</dbReference>
<dbReference type="AlphaFoldDB" id="D7EAS1"/>
<dbReference type="InterPro" id="IPR027470">
    <property type="entry name" value="Cation_efflux_CTD"/>
</dbReference>
<feature type="domain" description="Cation efflux protein transmembrane" evidence="8">
    <location>
        <begin position="15"/>
        <end position="205"/>
    </location>
</feature>
<evidence type="ECO:0000256" key="7">
    <source>
        <dbReference type="SAM" id="Phobius"/>
    </source>
</evidence>
<evidence type="ECO:0000313" key="10">
    <source>
        <dbReference type="EMBL" id="ADI74438.1"/>
    </source>
</evidence>
<dbReference type="Gene3D" id="1.20.1510.10">
    <property type="entry name" value="Cation efflux protein transmembrane domain"/>
    <property type="match status" value="1"/>
</dbReference>
<dbReference type="InterPro" id="IPR027469">
    <property type="entry name" value="Cation_efflux_TMD_sf"/>
</dbReference>
<dbReference type="Pfam" id="PF16916">
    <property type="entry name" value="ZT_dimer"/>
    <property type="match status" value="1"/>
</dbReference>
<sequence>MNNRFRKVRIVLLQILILNVVVALAKIIYGRITNTLSMESDGYHSLIDGISNITGLVGIQIASRPPDKQHPYGYRKYETLSAIIISFFLILIGFEIISNAIGRFRADVSPDVTSISFAIMILTMIINFLVTRYERKQGDELNSEVLIADSMHTKSDIFLSLSVIVGLVAIELGYPIIDPIISLIIAVIIFRAGYSIIRQNADTLLDTAQIDEEEICTLVKSVSGIKECHKIRSRGTNDAIHIDLHIKVRPDMRIDNAHSVAHDVERDLKNKYPGVKDVTIHIEPAKRESK</sequence>
<feature type="domain" description="Cation efflux protein cytoplasmic" evidence="9">
    <location>
        <begin position="210"/>
        <end position="284"/>
    </location>
</feature>
<evidence type="ECO:0000256" key="5">
    <source>
        <dbReference type="ARBA" id="ARBA00022989"/>
    </source>
</evidence>
<evidence type="ECO:0000259" key="9">
    <source>
        <dbReference type="Pfam" id="PF16916"/>
    </source>
</evidence>
<dbReference type="GO" id="GO:0015086">
    <property type="term" value="F:cadmium ion transmembrane transporter activity"/>
    <property type="evidence" value="ECO:0007669"/>
    <property type="project" value="TreeGrafter"/>
</dbReference>
<keyword evidence="6 7" id="KW-0472">Membrane</keyword>
<dbReference type="KEGG" id="mev:Metev_1593"/>
<dbReference type="InterPro" id="IPR036837">
    <property type="entry name" value="Cation_efflux_CTD_sf"/>
</dbReference>
<dbReference type="GO" id="GO:0005886">
    <property type="term" value="C:plasma membrane"/>
    <property type="evidence" value="ECO:0007669"/>
    <property type="project" value="TreeGrafter"/>
</dbReference>
<protein>
    <submittedName>
        <fullName evidence="10">Cation diffusion facilitator family transporter</fullName>
    </submittedName>
</protein>
<evidence type="ECO:0000256" key="6">
    <source>
        <dbReference type="ARBA" id="ARBA00023136"/>
    </source>
</evidence>
<dbReference type="EMBL" id="CP002069">
    <property type="protein sequence ID" value="ADI74438.1"/>
    <property type="molecule type" value="Genomic_DNA"/>
</dbReference>
<dbReference type="OrthoDB" id="8907at2157"/>
<dbReference type="STRING" id="644295.Metev_1593"/>
<feature type="transmembrane region" description="Helical" evidence="7">
    <location>
        <begin position="80"/>
        <end position="101"/>
    </location>
</feature>
<organism evidence="10 11">
    <name type="scientific">Methanohalobium evestigatum (strain ATCC BAA-1072 / DSM 3721 / NBRC 107634 / OCM 161 / Z-7303)</name>
    <dbReference type="NCBI Taxonomy" id="644295"/>
    <lineage>
        <taxon>Archaea</taxon>
        <taxon>Methanobacteriati</taxon>
        <taxon>Methanobacteriota</taxon>
        <taxon>Stenosarchaea group</taxon>
        <taxon>Methanomicrobia</taxon>
        <taxon>Methanosarcinales</taxon>
        <taxon>Methanosarcinaceae</taxon>
        <taxon>Methanohalobium</taxon>
    </lineage>
</organism>
<evidence type="ECO:0000256" key="3">
    <source>
        <dbReference type="ARBA" id="ARBA00022448"/>
    </source>
</evidence>
<dbReference type="GeneID" id="9347234"/>
<dbReference type="PANTHER" id="PTHR43840:SF15">
    <property type="entry name" value="MITOCHONDRIAL METAL TRANSPORTER 1-RELATED"/>
    <property type="match status" value="1"/>
</dbReference>
<dbReference type="NCBIfam" id="TIGR01297">
    <property type="entry name" value="CDF"/>
    <property type="match status" value="1"/>
</dbReference>
<dbReference type="SUPFAM" id="SSF161111">
    <property type="entry name" value="Cation efflux protein transmembrane domain-like"/>
    <property type="match status" value="1"/>
</dbReference>
<comment type="subcellular location">
    <subcellularLocation>
        <location evidence="1">Membrane</location>
        <topology evidence="1">Multi-pass membrane protein</topology>
    </subcellularLocation>
</comment>
<evidence type="ECO:0000256" key="2">
    <source>
        <dbReference type="ARBA" id="ARBA00008114"/>
    </source>
</evidence>
<evidence type="ECO:0000256" key="1">
    <source>
        <dbReference type="ARBA" id="ARBA00004141"/>
    </source>
</evidence>
<dbReference type="InterPro" id="IPR050291">
    <property type="entry name" value="CDF_Transporter"/>
</dbReference>
<comment type="similarity">
    <text evidence="2">Belongs to the cation diffusion facilitator (CDF) transporter (TC 2.A.4) family.</text>
</comment>
<dbReference type="Gene3D" id="3.30.70.1350">
    <property type="entry name" value="Cation efflux protein, cytoplasmic domain"/>
    <property type="match status" value="1"/>
</dbReference>
<feature type="transmembrane region" description="Helical" evidence="7">
    <location>
        <begin position="157"/>
        <end position="174"/>
    </location>
</feature>
<feature type="transmembrane region" description="Helical" evidence="7">
    <location>
        <begin position="180"/>
        <end position="197"/>
    </location>
</feature>
<evidence type="ECO:0000313" key="11">
    <source>
        <dbReference type="Proteomes" id="UP000000391"/>
    </source>
</evidence>
<dbReference type="GO" id="GO:0015341">
    <property type="term" value="F:zinc efflux antiporter activity"/>
    <property type="evidence" value="ECO:0007669"/>
    <property type="project" value="TreeGrafter"/>
</dbReference>
<keyword evidence="5 7" id="KW-1133">Transmembrane helix</keyword>
<accession>D7EAS1</accession>
<dbReference type="InterPro" id="IPR058533">
    <property type="entry name" value="Cation_efflux_TM"/>
</dbReference>
<feature type="transmembrane region" description="Helical" evidence="7">
    <location>
        <begin position="113"/>
        <end position="130"/>
    </location>
</feature>